<dbReference type="SUPFAM" id="SSF54518">
    <property type="entry name" value="Tubby C-terminal domain-like"/>
    <property type="match status" value="1"/>
</dbReference>
<dbReference type="EMBL" id="GGEC01005263">
    <property type="protein sequence ID" value="MBW85746.1"/>
    <property type="molecule type" value="Transcribed_RNA"/>
</dbReference>
<dbReference type="Pfam" id="PF04525">
    <property type="entry name" value="LOR"/>
    <property type="match status" value="1"/>
</dbReference>
<proteinExistence type="inferred from homology"/>
<dbReference type="PANTHER" id="PTHR31087">
    <property type="match status" value="1"/>
</dbReference>
<evidence type="ECO:0000256" key="1">
    <source>
        <dbReference type="ARBA" id="ARBA00005437"/>
    </source>
</evidence>
<reference evidence="3" key="1">
    <citation type="submission" date="2018-02" db="EMBL/GenBank/DDBJ databases">
        <title>Rhizophora mucronata_Transcriptome.</title>
        <authorList>
            <person name="Meera S.P."/>
            <person name="Sreeshan A."/>
            <person name="Augustine A."/>
        </authorList>
    </citation>
    <scope>NUCLEOTIDE SEQUENCE</scope>
    <source>
        <tissue evidence="3">Leaf</tissue>
    </source>
</reference>
<accession>A0A2P2IWZ2</accession>
<dbReference type="InterPro" id="IPR038595">
    <property type="entry name" value="LOR_sf"/>
</dbReference>
<keyword evidence="2" id="KW-1133">Transmembrane helix</keyword>
<feature type="transmembrane region" description="Helical" evidence="2">
    <location>
        <begin position="96"/>
        <end position="116"/>
    </location>
</feature>
<dbReference type="InterPro" id="IPR025659">
    <property type="entry name" value="Tubby-like_C"/>
</dbReference>
<evidence type="ECO:0000256" key="2">
    <source>
        <dbReference type="SAM" id="Phobius"/>
    </source>
</evidence>
<sequence length="136" mass="16036">MRFFLKTWSRSVHDEGHHQQQHQGPEINTDGTSTSLTVWRKSLITSCNGFTVFNSKGDLAYRVDSYIDRPEELTLMDCSGKPIFTIHRRKVIKWQILFLFSASIITHEFFLMFNIVRCRQLNLCFSQMSYFCNLNM</sequence>
<keyword evidence="2" id="KW-0472">Membrane</keyword>
<comment type="similarity">
    <text evidence="1">Belongs to the LOR family.</text>
</comment>
<name>A0A2P2IWZ2_RHIMU</name>
<keyword evidence="2" id="KW-0812">Transmembrane</keyword>
<dbReference type="AlphaFoldDB" id="A0A2P2IWZ2"/>
<evidence type="ECO:0000313" key="3">
    <source>
        <dbReference type="EMBL" id="MBW85746.1"/>
    </source>
</evidence>
<dbReference type="PANTHER" id="PTHR31087:SF14">
    <property type="entry name" value="PROTEIN LURP-ONE-RELATED 17"/>
    <property type="match status" value="1"/>
</dbReference>
<dbReference type="Gene3D" id="2.40.160.200">
    <property type="entry name" value="LURP1-related"/>
    <property type="match status" value="1"/>
</dbReference>
<organism evidence="3">
    <name type="scientific">Rhizophora mucronata</name>
    <name type="common">Asiatic mangrove</name>
    <dbReference type="NCBI Taxonomy" id="61149"/>
    <lineage>
        <taxon>Eukaryota</taxon>
        <taxon>Viridiplantae</taxon>
        <taxon>Streptophyta</taxon>
        <taxon>Embryophyta</taxon>
        <taxon>Tracheophyta</taxon>
        <taxon>Spermatophyta</taxon>
        <taxon>Magnoliopsida</taxon>
        <taxon>eudicotyledons</taxon>
        <taxon>Gunneridae</taxon>
        <taxon>Pentapetalae</taxon>
        <taxon>rosids</taxon>
        <taxon>fabids</taxon>
        <taxon>Malpighiales</taxon>
        <taxon>Rhizophoraceae</taxon>
        <taxon>Rhizophora</taxon>
    </lineage>
</organism>
<dbReference type="InterPro" id="IPR007612">
    <property type="entry name" value="LOR"/>
</dbReference>
<protein>
    <submittedName>
        <fullName evidence="3">Uncharacterized protein</fullName>
    </submittedName>
</protein>